<protein>
    <submittedName>
        <fullName evidence="2">Uncharacterized protein</fullName>
    </submittedName>
</protein>
<accession>A0A5J4V091</accession>
<reference evidence="2 3" key="1">
    <citation type="submission" date="2019-03" db="EMBL/GenBank/DDBJ databases">
        <title>Single cell metagenomics reveals metabolic interactions within the superorganism composed of flagellate Streblomastix strix and complex community of Bacteroidetes bacteria on its surface.</title>
        <authorList>
            <person name="Treitli S.C."/>
            <person name="Kolisko M."/>
            <person name="Husnik F."/>
            <person name="Keeling P."/>
            <person name="Hampl V."/>
        </authorList>
    </citation>
    <scope>NUCLEOTIDE SEQUENCE [LARGE SCALE GENOMIC DNA]</scope>
    <source>
        <strain evidence="2">ST1C</strain>
    </source>
</reference>
<feature type="compositionally biased region" description="Basic and acidic residues" evidence="1">
    <location>
        <begin position="11"/>
        <end position="20"/>
    </location>
</feature>
<evidence type="ECO:0000256" key="1">
    <source>
        <dbReference type="SAM" id="MobiDB-lite"/>
    </source>
</evidence>
<evidence type="ECO:0000313" key="2">
    <source>
        <dbReference type="EMBL" id="KAA6376396.1"/>
    </source>
</evidence>
<sequence>QQNLRLHQPHAHKEQLKDQKPITQPQPVVQIIPKLKPQQAVYKQAPGVIIKDYVKQQQVASKQAVQKQAPRALPKDFVNQQQTARKSREKPAQPIKIVNKQQKCAGKRRRHYQIKSQQKQLEREFRDQEFNMEMMEQEQLQARFQKFESEPVSYDLLSQAIEDKRATFKDEQIEYAVIQRSEVIIDPNYVGRDLVEALYPGRTRYKPYNTTALSKSRTPMDVERNSVSNKQVTYRIRQSINEFKQYVRSSQIYMQERTEMMDTKELMVTIYSMEVISYSIPFPGKNMEELIKIHKNKKIIIKYIHSDDDYNIYFWYNLTCITMPDSKGIEIYRHSRIAEGNRLLFEFYNVKKDKQREFLKNYPGFNWED</sequence>
<gene>
    <name evidence="2" type="ORF">EZS28_028078</name>
</gene>
<name>A0A5J4V091_9EUKA</name>
<dbReference type="Proteomes" id="UP000324800">
    <property type="component" value="Unassembled WGS sequence"/>
</dbReference>
<organism evidence="2 3">
    <name type="scientific">Streblomastix strix</name>
    <dbReference type="NCBI Taxonomy" id="222440"/>
    <lineage>
        <taxon>Eukaryota</taxon>
        <taxon>Metamonada</taxon>
        <taxon>Preaxostyla</taxon>
        <taxon>Oxymonadida</taxon>
        <taxon>Streblomastigidae</taxon>
        <taxon>Streblomastix</taxon>
    </lineage>
</organism>
<comment type="caution">
    <text evidence="2">The sequence shown here is derived from an EMBL/GenBank/DDBJ whole genome shotgun (WGS) entry which is preliminary data.</text>
</comment>
<dbReference type="AlphaFoldDB" id="A0A5J4V091"/>
<evidence type="ECO:0000313" key="3">
    <source>
        <dbReference type="Proteomes" id="UP000324800"/>
    </source>
</evidence>
<proteinExistence type="predicted"/>
<feature type="non-terminal residue" evidence="2">
    <location>
        <position position="1"/>
    </location>
</feature>
<feature type="region of interest" description="Disordered" evidence="1">
    <location>
        <begin position="1"/>
        <end position="22"/>
    </location>
</feature>
<dbReference type="EMBL" id="SNRW01010555">
    <property type="protein sequence ID" value="KAA6376396.1"/>
    <property type="molecule type" value="Genomic_DNA"/>
</dbReference>